<dbReference type="PROSITE" id="PS00188">
    <property type="entry name" value="BIOTIN"/>
    <property type="match status" value="1"/>
</dbReference>
<dbReference type="InterPro" id="IPR011761">
    <property type="entry name" value="ATP-grasp"/>
</dbReference>
<feature type="domain" description="Biotin carboxylation" evidence="9">
    <location>
        <begin position="15"/>
        <end position="458"/>
    </location>
</feature>
<dbReference type="InterPro" id="IPR000089">
    <property type="entry name" value="Biotin_lipoyl"/>
</dbReference>
<organism evidence="12">
    <name type="scientific">Enterobius vermicularis</name>
    <name type="common">Human pinworm</name>
    <dbReference type="NCBI Taxonomy" id="51028"/>
    <lineage>
        <taxon>Eukaryota</taxon>
        <taxon>Metazoa</taxon>
        <taxon>Ecdysozoa</taxon>
        <taxon>Nematoda</taxon>
        <taxon>Chromadorea</taxon>
        <taxon>Rhabditida</taxon>
        <taxon>Spirurina</taxon>
        <taxon>Oxyuridomorpha</taxon>
        <taxon>Oxyuroidea</taxon>
        <taxon>Oxyuridae</taxon>
        <taxon>Enterobius</taxon>
    </lineage>
</organism>
<dbReference type="InterPro" id="IPR011054">
    <property type="entry name" value="Rudment_hybrid_motif"/>
</dbReference>
<evidence type="ECO:0000313" key="12">
    <source>
        <dbReference type="WBParaSite" id="EVEC_0001103501-mRNA-1"/>
    </source>
</evidence>
<dbReference type="WBParaSite" id="EVEC_0001103501-mRNA-1">
    <property type="protein sequence ID" value="EVEC_0001103501-mRNA-1"/>
    <property type="gene ID" value="EVEC_0001103501"/>
</dbReference>
<evidence type="ECO:0000256" key="3">
    <source>
        <dbReference type="ARBA" id="ARBA00022741"/>
    </source>
</evidence>
<name>A0A0N4VJL4_ENTVE</name>
<dbReference type="PROSITE" id="PS50968">
    <property type="entry name" value="BIOTINYL_LIPOYL"/>
    <property type="match status" value="1"/>
</dbReference>
<dbReference type="InterPro" id="IPR011764">
    <property type="entry name" value="Biotin_carboxylation_dom"/>
</dbReference>
<dbReference type="SUPFAM" id="SSF56059">
    <property type="entry name" value="Glutathione synthetase ATP-binding domain-like"/>
    <property type="match status" value="1"/>
</dbReference>
<dbReference type="FunFam" id="3.30.470.20:FF:000028">
    <property type="entry name" value="Methylcrotonoyl-CoA carboxylase subunit alpha, mitochondrial"/>
    <property type="match status" value="1"/>
</dbReference>
<evidence type="ECO:0000256" key="5">
    <source>
        <dbReference type="ARBA" id="ARBA00023267"/>
    </source>
</evidence>
<dbReference type="Pfam" id="PF00364">
    <property type="entry name" value="Biotin_lipoyl"/>
    <property type="match status" value="1"/>
</dbReference>
<dbReference type="SUPFAM" id="SSF52440">
    <property type="entry name" value="PreATP-grasp domain"/>
    <property type="match status" value="1"/>
</dbReference>
<dbReference type="STRING" id="51028.A0A0N4VJL4"/>
<feature type="domain" description="Lipoyl-binding" evidence="7">
    <location>
        <begin position="521"/>
        <end position="594"/>
    </location>
</feature>
<dbReference type="NCBIfam" id="NF006367">
    <property type="entry name" value="PRK08591.1"/>
    <property type="match status" value="1"/>
</dbReference>
<reference evidence="12" key="1">
    <citation type="submission" date="2017-02" db="UniProtKB">
        <authorList>
            <consortium name="WormBaseParasite"/>
        </authorList>
    </citation>
    <scope>IDENTIFICATION</scope>
</reference>
<evidence type="ECO:0000259" key="7">
    <source>
        <dbReference type="PROSITE" id="PS50968"/>
    </source>
</evidence>
<dbReference type="GO" id="GO:0005524">
    <property type="term" value="F:ATP binding"/>
    <property type="evidence" value="ECO:0007669"/>
    <property type="project" value="UniProtKB-UniRule"/>
</dbReference>
<dbReference type="GO" id="GO:0004485">
    <property type="term" value="F:methylcrotonoyl-CoA carboxylase activity"/>
    <property type="evidence" value="ECO:0007669"/>
    <property type="project" value="TreeGrafter"/>
</dbReference>
<evidence type="ECO:0000313" key="11">
    <source>
        <dbReference type="Proteomes" id="UP000274131"/>
    </source>
</evidence>
<dbReference type="Gene3D" id="3.30.470.20">
    <property type="entry name" value="ATP-grasp fold, B domain"/>
    <property type="match status" value="1"/>
</dbReference>
<dbReference type="PANTHER" id="PTHR18866">
    <property type="entry name" value="CARBOXYLASE:PYRUVATE/ACETYL-COA/PROPIONYL-COA CARBOXYLASE"/>
    <property type="match status" value="1"/>
</dbReference>
<dbReference type="EMBL" id="UXUI01010768">
    <property type="protein sequence ID" value="VDD95609.1"/>
    <property type="molecule type" value="Genomic_DNA"/>
</dbReference>
<dbReference type="Pfam" id="PF00289">
    <property type="entry name" value="Biotin_carb_N"/>
    <property type="match status" value="1"/>
</dbReference>
<dbReference type="GO" id="GO:0046872">
    <property type="term" value="F:metal ion binding"/>
    <property type="evidence" value="ECO:0007669"/>
    <property type="project" value="InterPro"/>
</dbReference>
<dbReference type="InterPro" id="IPR005479">
    <property type="entry name" value="CPAse_ATP-bd"/>
</dbReference>
<dbReference type="PANTHER" id="PTHR18866:SF33">
    <property type="entry name" value="METHYLCROTONOYL-COA CARBOXYLASE SUBUNIT ALPHA, MITOCHONDRIAL-RELATED"/>
    <property type="match status" value="1"/>
</dbReference>
<dbReference type="PROSITE" id="PS50975">
    <property type="entry name" value="ATP_GRASP"/>
    <property type="match status" value="1"/>
</dbReference>
<dbReference type="InterPro" id="IPR050856">
    <property type="entry name" value="Biotin_carboxylase_complex"/>
</dbReference>
<sequence>MIGVFNVRRFSTAKKISRLLIANRGEIAIRVIKTARRMGIETVAVYSDADRNSLHVAKADFAYHIGPSSSVQSYLNIDRIIEVANKAKVQAIHPGYGFLSENATFAECCAKAGLIFVGPPPRAIRDMGAKDVSKRLMAESGVPVIRGYHGTDQSDQKLREEATLIGYPVMLKAVYGGGGKGMRVVLEESEFAEKLSSARSEAHKAFGDSSMIVEKFIERPRHIEVQVFGDTHDNYVYIWERDCSVQRRHQKIIEEAPAFGINAETRRKLGETAVQASKAIGYVGAGTVEFIMDKNGQFYFMEMNTRLQVEHPVTEAISGLDLVEWQLRVAEGEELPLKQDQVQLGGHAIEARIYAEDTRSGFLPTAGKLIHVAIPNSVRVDTGVRQGDEVTIHYDPMIAKVIAWGSNREKAIVKLQKALNDTHIVGVPTNIEFMIKTLGNPDFQKGDLYTDFIKDHEKELFEEERLSENDLCDAITAYYLLTKPLHSRQHYKKTGILLLQLFGEKQLQFALPKESEVFKNEEDEKLEAHSPIPGVIERVLVSQGEQVKQGQALIVMIAMKMEYIIRAPSHATVTALHCSAGDNVSKGSTLVSFASE</sequence>
<dbReference type="InterPro" id="IPR005481">
    <property type="entry name" value="BC-like_N"/>
</dbReference>
<gene>
    <name evidence="10" type="ORF">EVEC_LOCUS10360</name>
</gene>
<keyword evidence="3 6" id="KW-0547">Nucleotide-binding</keyword>
<dbReference type="InterPro" id="IPR016185">
    <property type="entry name" value="PreATP-grasp_dom_sf"/>
</dbReference>
<protein>
    <submittedName>
        <fullName evidence="12">Methylcrotonoyl-CoA carboxylase subunit alpha, mitochondrial</fullName>
    </submittedName>
</protein>
<dbReference type="InterPro" id="IPR011053">
    <property type="entry name" value="Single_hybrid_motif"/>
</dbReference>
<dbReference type="Pfam" id="PF02785">
    <property type="entry name" value="Biotin_carb_C"/>
    <property type="match status" value="1"/>
</dbReference>
<dbReference type="AlphaFoldDB" id="A0A0N4VJL4"/>
<feature type="domain" description="ATP-grasp" evidence="8">
    <location>
        <begin position="134"/>
        <end position="331"/>
    </location>
</feature>
<evidence type="ECO:0000256" key="6">
    <source>
        <dbReference type="PROSITE-ProRule" id="PRU00409"/>
    </source>
</evidence>
<keyword evidence="2" id="KW-0436">Ligase</keyword>
<evidence type="ECO:0000256" key="2">
    <source>
        <dbReference type="ARBA" id="ARBA00022598"/>
    </source>
</evidence>
<accession>A0A0N4VJL4</accession>
<comment type="cofactor">
    <cofactor evidence="1">
        <name>biotin</name>
        <dbReference type="ChEBI" id="CHEBI:57586"/>
    </cofactor>
</comment>
<evidence type="ECO:0000313" key="10">
    <source>
        <dbReference type="EMBL" id="VDD95609.1"/>
    </source>
</evidence>
<dbReference type="SUPFAM" id="SSF51230">
    <property type="entry name" value="Single hybrid motif"/>
    <property type="match status" value="1"/>
</dbReference>
<keyword evidence="5" id="KW-0092">Biotin</keyword>
<dbReference type="Gene3D" id="2.40.50.100">
    <property type="match status" value="1"/>
</dbReference>
<dbReference type="InterPro" id="IPR001882">
    <property type="entry name" value="Biotin_BS"/>
</dbReference>
<dbReference type="CDD" id="cd06850">
    <property type="entry name" value="biotinyl_domain"/>
    <property type="match status" value="1"/>
</dbReference>
<dbReference type="Proteomes" id="UP000274131">
    <property type="component" value="Unassembled WGS sequence"/>
</dbReference>
<dbReference type="SUPFAM" id="SSF51246">
    <property type="entry name" value="Rudiment single hybrid motif"/>
    <property type="match status" value="1"/>
</dbReference>
<dbReference type="GO" id="GO:0005739">
    <property type="term" value="C:mitochondrion"/>
    <property type="evidence" value="ECO:0007669"/>
    <property type="project" value="TreeGrafter"/>
</dbReference>
<keyword evidence="11" id="KW-1185">Reference proteome</keyword>
<dbReference type="Pfam" id="PF02786">
    <property type="entry name" value="CPSase_L_D2"/>
    <property type="match status" value="1"/>
</dbReference>
<dbReference type="InterPro" id="IPR005482">
    <property type="entry name" value="Biotin_COase_C"/>
</dbReference>
<proteinExistence type="predicted"/>
<keyword evidence="4 6" id="KW-0067">ATP-binding</keyword>
<evidence type="ECO:0000259" key="8">
    <source>
        <dbReference type="PROSITE" id="PS50975"/>
    </source>
</evidence>
<evidence type="ECO:0000256" key="1">
    <source>
        <dbReference type="ARBA" id="ARBA00001953"/>
    </source>
</evidence>
<evidence type="ECO:0000256" key="4">
    <source>
        <dbReference type="ARBA" id="ARBA00022840"/>
    </source>
</evidence>
<dbReference type="SMART" id="SM00878">
    <property type="entry name" value="Biotin_carb_C"/>
    <property type="match status" value="1"/>
</dbReference>
<evidence type="ECO:0000259" key="9">
    <source>
        <dbReference type="PROSITE" id="PS50979"/>
    </source>
</evidence>
<dbReference type="OrthoDB" id="196847at2759"/>
<dbReference type="PROSITE" id="PS50979">
    <property type="entry name" value="BC"/>
    <property type="match status" value="1"/>
</dbReference>
<dbReference type="PROSITE" id="PS00867">
    <property type="entry name" value="CPSASE_2"/>
    <property type="match status" value="1"/>
</dbReference>
<reference evidence="10 11" key="2">
    <citation type="submission" date="2018-10" db="EMBL/GenBank/DDBJ databases">
        <authorList>
            <consortium name="Pathogen Informatics"/>
        </authorList>
    </citation>
    <scope>NUCLEOTIDE SEQUENCE [LARGE SCALE GENOMIC DNA]</scope>
</reference>